<feature type="transmembrane region" description="Helical" evidence="1">
    <location>
        <begin position="6"/>
        <end position="28"/>
    </location>
</feature>
<dbReference type="RefSeq" id="WP_126578519.1">
    <property type="nucleotide sequence ID" value="NZ_BIFR01000001.1"/>
</dbReference>
<keyword evidence="1" id="KW-1133">Transmembrane helix</keyword>
<keyword evidence="1" id="KW-0812">Transmembrane</keyword>
<dbReference type="Gene3D" id="1.10.287.70">
    <property type="match status" value="1"/>
</dbReference>
<protein>
    <recommendedName>
        <fullName evidence="2">Potassium channel domain-containing protein</fullName>
    </recommendedName>
</protein>
<evidence type="ECO:0000256" key="1">
    <source>
        <dbReference type="SAM" id="Phobius"/>
    </source>
</evidence>
<dbReference type="InterPro" id="IPR013099">
    <property type="entry name" value="K_chnl_dom"/>
</dbReference>
<gene>
    <name evidence="3" type="ORF">KTT_08220</name>
</gene>
<sequence>MVVNILLTVLALLLIFVTLLDGFETIVLPRRVDRKLRMARLFYRTTWQVCRGMARKIKSSRRREYILSIYGPFSLILLLALWACLLILAFALLQYSMGSTLSAPEHDVTFATDLYLSGTTFFTLGLGDVYPRTGLPRFCTVCEAGMGIAFLALIIGYVPVIYQAFSRRESQISLLDARAGSPPSAAEFLRRHLEGKNDPAELLDHLRSWERWSADILESHLSYPVLTYYRSQHERQSWLSALTTILDVSALLMIELDGIPAQVGRFTFAIARHTAVDLVQAFGIRPIPPETDRLSTEQFKQLCTYLHEAGLPIQQIEMAEDRVAELRAMYEPFVNALARFLLLPLPEWLLENVSADDWQTSAWDHFSLVKQRPLNRLKATEKTGEDTREHSHI</sequence>
<dbReference type="AlphaFoldDB" id="A0A401ZVP1"/>
<reference evidence="4" key="1">
    <citation type="submission" date="2018-12" db="EMBL/GenBank/DDBJ databases">
        <title>Tengunoibacter tsumagoiensis gen. nov., sp. nov., Dictyobacter kobayashii sp. nov., D. alpinus sp. nov., and D. joshuensis sp. nov. and description of Dictyobacteraceae fam. nov. within the order Ktedonobacterales isolated from Tengu-no-mugimeshi.</title>
        <authorList>
            <person name="Wang C.M."/>
            <person name="Zheng Y."/>
            <person name="Sakai Y."/>
            <person name="Toyoda A."/>
            <person name="Minakuchi Y."/>
            <person name="Abe K."/>
            <person name="Yokota A."/>
            <person name="Yabe S."/>
        </authorList>
    </citation>
    <scope>NUCLEOTIDE SEQUENCE [LARGE SCALE GENOMIC DNA]</scope>
    <source>
        <strain evidence="4">Uno3</strain>
    </source>
</reference>
<feature type="transmembrane region" description="Helical" evidence="1">
    <location>
        <begin position="65"/>
        <end position="93"/>
    </location>
</feature>
<dbReference type="OrthoDB" id="9785126at2"/>
<dbReference type="SUPFAM" id="SSF81324">
    <property type="entry name" value="Voltage-gated potassium channels"/>
    <property type="match status" value="1"/>
</dbReference>
<keyword evidence="1" id="KW-0472">Membrane</keyword>
<dbReference type="Pfam" id="PF07885">
    <property type="entry name" value="Ion_trans_2"/>
    <property type="match status" value="1"/>
</dbReference>
<evidence type="ECO:0000313" key="3">
    <source>
        <dbReference type="EMBL" id="GCE10963.1"/>
    </source>
</evidence>
<keyword evidence="4" id="KW-1185">Reference proteome</keyword>
<dbReference type="EMBL" id="BIFR01000001">
    <property type="protein sequence ID" value="GCE10963.1"/>
    <property type="molecule type" value="Genomic_DNA"/>
</dbReference>
<organism evidence="3 4">
    <name type="scientific">Tengunoibacter tsumagoiensis</name>
    <dbReference type="NCBI Taxonomy" id="2014871"/>
    <lineage>
        <taxon>Bacteria</taxon>
        <taxon>Bacillati</taxon>
        <taxon>Chloroflexota</taxon>
        <taxon>Ktedonobacteria</taxon>
        <taxon>Ktedonobacterales</taxon>
        <taxon>Dictyobacteraceae</taxon>
        <taxon>Tengunoibacter</taxon>
    </lineage>
</organism>
<proteinExistence type="predicted"/>
<evidence type="ECO:0000259" key="2">
    <source>
        <dbReference type="Pfam" id="PF07885"/>
    </source>
</evidence>
<accession>A0A401ZVP1</accession>
<evidence type="ECO:0000313" key="4">
    <source>
        <dbReference type="Proteomes" id="UP000287352"/>
    </source>
</evidence>
<comment type="caution">
    <text evidence="3">The sequence shown here is derived from an EMBL/GenBank/DDBJ whole genome shotgun (WGS) entry which is preliminary data.</text>
</comment>
<name>A0A401ZVP1_9CHLR</name>
<feature type="transmembrane region" description="Helical" evidence="1">
    <location>
        <begin position="144"/>
        <end position="165"/>
    </location>
</feature>
<feature type="domain" description="Potassium channel" evidence="2">
    <location>
        <begin position="84"/>
        <end position="158"/>
    </location>
</feature>
<dbReference type="Proteomes" id="UP000287352">
    <property type="component" value="Unassembled WGS sequence"/>
</dbReference>